<dbReference type="Proteomes" id="UP000317171">
    <property type="component" value="Chromosome"/>
</dbReference>
<reference evidence="8 9" key="1">
    <citation type="submission" date="2019-02" db="EMBL/GenBank/DDBJ databases">
        <title>Deep-cultivation of Planctomycetes and their phenomic and genomic characterization uncovers novel biology.</title>
        <authorList>
            <person name="Wiegand S."/>
            <person name="Jogler M."/>
            <person name="Boedeker C."/>
            <person name="Pinto D."/>
            <person name="Vollmers J."/>
            <person name="Rivas-Marin E."/>
            <person name="Kohn T."/>
            <person name="Peeters S.H."/>
            <person name="Heuer A."/>
            <person name="Rast P."/>
            <person name="Oberbeckmann S."/>
            <person name="Bunk B."/>
            <person name="Jeske O."/>
            <person name="Meyerdierks A."/>
            <person name="Storesund J.E."/>
            <person name="Kallscheuer N."/>
            <person name="Luecker S."/>
            <person name="Lage O.M."/>
            <person name="Pohl T."/>
            <person name="Merkel B.J."/>
            <person name="Hornburger P."/>
            <person name="Mueller R.-W."/>
            <person name="Bruemmer F."/>
            <person name="Labrenz M."/>
            <person name="Spormann A.M."/>
            <person name="Op den Camp H."/>
            <person name="Overmann J."/>
            <person name="Amann R."/>
            <person name="Jetten M.S.M."/>
            <person name="Mascher T."/>
            <person name="Medema M.H."/>
            <person name="Devos D.P."/>
            <person name="Kaster A.-K."/>
            <person name="Ovreas L."/>
            <person name="Rohde M."/>
            <person name="Galperin M.Y."/>
            <person name="Jogler C."/>
        </authorList>
    </citation>
    <scope>NUCLEOTIDE SEQUENCE [LARGE SCALE GENOMIC DNA]</scope>
    <source>
        <strain evidence="8 9">Pan241w</strain>
    </source>
</reference>
<evidence type="ECO:0000256" key="6">
    <source>
        <dbReference type="ARBA" id="ARBA00022837"/>
    </source>
</evidence>
<dbReference type="InterPro" id="IPR035874">
    <property type="entry name" value="IDS"/>
</dbReference>
<evidence type="ECO:0000313" key="9">
    <source>
        <dbReference type="Proteomes" id="UP000317171"/>
    </source>
</evidence>
<dbReference type="PROSITE" id="PS00149">
    <property type="entry name" value="SULFATASE_2"/>
    <property type="match status" value="1"/>
</dbReference>
<dbReference type="GO" id="GO:0005737">
    <property type="term" value="C:cytoplasm"/>
    <property type="evidence" value="ECO:0007669"/>
    <property type="project" value="TreeGrafter"/>
</dbReference>
<dbReference type="InterPro" id="IPR024607">
    <property type="entry name" value="Sulfatase_CS"/>
</dbReference>
<comment type="cofactor">
    <cofactor evidence="1">
        <name>Ca(2+)</name>
        <dbReference type="ChEBI" id="CHEBI:29108"/>
    </cofactor>
</comment>
<keyword evidence="9" id="KW-1185">Reference proteome</keyword>
<comment type="similarity">
    <text evidence="2">Belongs to the sulfatase family.</text>
</comment>
<organism evidence="8 9">
    <name type="scientific">Gimesia alba</name>
    <dbReference type="NCBI Taxonomy" id="2527973"/>
    <lineage>
        <taxon>Bacteria</taxon>
        <taxon>Pseudomonadati</taxon>
        <taxon>Planctomycetota</taxon>
        <taxon>Planctomycetia</taxon>
        <taxon>Planctomycetales</taxon>
        <taxon>Planctomycetaceae</taxon>
        <taxon>Gimesia</taxon>
    </lineage>
</organism>
<dbReference type="Pfam" id="PF00884">
    <property type="entry name" value="Sulfatase"/>
    <property type="match status" value="1"/>
</dbReference>
<dbReference type="AlphaFoldDB" id="A0A517RNW7"/>
<dbReference type="InterPro" id="IPR000917">
    <property type="entry name" value="Sulfatase_N"/>
</dbReference>
<evidence type="ECO:0000256" key="5">
    <source>
        <dbReference type="ARBA" id="ARBA00022801"/>
    </source>
</evidence>
<dbReference type="SUPFAM" id="SSF53649">
    <property type="entry name" value="Alkaline phosphatase-like"/>
    <property type="match status" value="1"/>
</dbReference>
<keyword evidence="3" id="KW-0479">Metal-binding</keyword>
<feature type="domain" description="Sulfatase N-terminal" evidence="7">
    <location>
        <begin position="51"/>
        <end position="392"/>
    </location>
</feature>
<evidence type="ECO:0000256" key="2">
    <source>
        <dbReference type="ARBA" id="ARBA00008779"/>
    </source>
</evidence>
<sequence length="507" mass="57241">MKETLTLPAIIAYRKSCLMQHSGRCFLLLLLVLLETVCPALCFEAVAAEKPNVLFIAADDLRCDLACYGHPLVKTPHLDQLAAQGVLFKKAYCQQALCNPSRASLMTGRRPDSLKIWDLPTHFREVKPGIVTLPQLFKQQGYFTQNIGKIFHNWRQNIQGDPTSWSVPAVMHYATHGSDKPVLNNNRELPVNFSKMSRTECRDVPDSAYFDGRIADLAVQALKDVKQKQEPFFLAVGFWKPHLPFNPPKKYWDLYDDSPISVAANPEPPKNVPAVALHNGQELLRSAKGKLTQEEIIELRTGYLAGISYLDAQIGKVLAELDRQSLRDNTIIVFWSDHGFHLGEHGLWCKTSNFENDAHVPLMISMPNMKQAGKTSAALVELIDMYPTLVELCELPSPAKLEGKSLVPILNDPTKTVKPAAYTQHPRPAYYKMSPEFMGVSVRTPRYRYTEWRDFKTGEVAARELYDHTIDPEENTNIADQPTDKKAFQAAVKLLEEKFPRPMKAQD</sequence>
<dbReference type="EC" id="3.1.6.6" evidence="8"/>
<dbReference type="PANTHER" id="PTHR45953:SF1">
    <property type="entry name" value="IDURONATE 2-SULFATASE"/>
    <property type="match status" value="1"/>
</dbReference>
<evidence type="ECO:0000313" key="8">
    <source>
        <dbReference type="EMBL" id="QDT45569.1"/>
    </source>
</evidence>
<keyword evidence="5 8" id="KW-0378">Hydrolase</keyword>
<keyword evidence="4" id="KW-0732">Signal</keyword>
<dbReference type="Gene3D" id="3.40.720.10">
    <property type="entry name" value="Alkaline Phosphatase, subunit A"/>
    <property type="match status" value="1"/>
</dbReference>
<accession>A0A517RNW7</accession>
<evidence type="ECO:0000256" key="3">
    <source>
        <dbReference type="ARBA" id="ARBA00022723"/>
    </source>
</evidence>
<evidence type="ECO:0000256" key="4">
    <source>
        <dbReference type="ARBA" id="ARBA00022729"/>
    </source>
</evidence>
<dbReference type="PANTHER" id="PTHR45953">
    <property type="entry name" value="IDURONATE 2-SULFATASE"/>
    <property type="match status" value="1"/>
</dbReference>
<proteinExistence type="inferred from homology"/>
<keyword evidence="6" id="KW-0106">Calcium</keyword>
<dbReference type="GO" id="GO:0046872">
    <property type="term" value="F:metal ion binding"/>
    <property type="evidence" value="ECO:0007669"/>
    <property type="project" value="UniProtKB-KW"/>
</dbReference>
<dbReference type="KEGG" id="gaz:Pan241w_56950"/>
<dbReference type="EMBL" id="CP036269">
    <property type="protein sequence ID" value="QDT45569.1"/>
    <property type="molecule type" value="Genomic_DNA"/>
</dbReference>
<evidence type="ECO:0000259" key="7">
    <source>
        <dbReference type="Pfam" id="PF00884"/>
    </source>
</evidence>
<name>A0A517RNW7_9PLAN</name>
<evidence type="ECO:0000256" key="1">
    <source>
        <dbReference type="ARBA" id="ARBA00001913"/>
    </source>
</evidence>
<dbReference type="InterPro" id="IPR017850">
    <property type="entry name" value="Alkaline_phosphatase_core_sf"/>
</dbReference>
<dbReference type="CDD" id="cd16030">
    <property type="entry name" value="iduronate-2-sulfatase"/>
    <property type="match status" value="1"/>
</dbReference>
<dbReference type="GO" id="GO:0047753">
    <property type="term" value="F:choline-sulfatase activity"/>
    <property type="evidence" value="ECO:0007669"/>
    <property type="project" value="UniProtKB-EC"/>
</dbReference>
<dbReference type="GO" id="GO:0004423">
    <property type="term" value="F:iduronate-2-sulfatase activity"/>
    <property type="evidence" value="ECO:0007669"/>
    <property type="project" value="InterPro"/>
</dbReference>
<protein>
    <submittedName>
        <fullName evidence="8">Choline-sulfatase</fullName>
        <ecNumber evidence="8">3.1.6.6</ecNumber>
    </submittedName>
</protein>
<gene>
    <name evidence="8" type="primary">betC_12</name>
    <name evidence="8" type="ORF">Pan241w_56950</name>
</gene>